<keyword evidence="2" id="KW-1185">Reference proteome</keyword>
<reference evidence="1 2" key="1">
    <citation type="submission" date="2021-05" db="EMBL/GenBank/DDBJ databases">
        <authorList>
            <person name="Zahm M."/>
            <person name="Klopp C."/>
            <person name="Cabau C."/>
            <person name="Kuhl H."/>
            <person name="Suciu R."/>
            <person name="Ciorpac M."/>
            <person name="Holostenco D."/>
            <person name="Gessner J."/>
            <person name="Wuertz S."/>
            <person name="Hohne C."/>
            <person name="Stock M."/>
            <person name="Gislard M."/>
            <person name="Lluch J."/>
            <person name="Milhes M."/>
            <person name="Lampietro C."/>
            <person name="Lopez Roques C."/>
            <person name="Donnadieu C."/>
            <person name="Du K."/>
            <person name="Schartl M."/>
            <person name="Guiguen Y."/>
        </authorList>
    </citation>
    <scope>NUCLEOTIDE SEQUENCE [LARGE SCALE GENOMIC DNA]</scope>
    <source>
        <strain evidence="1">Hh-F2</strain>
        <tissue evidence="1">Blood</tissue>
    </source>
</reference>
<accession>A0ABR1A0F6</accession>
<organism evidence="1 2">
    <name type="scientific">Huso huso</name>
    <name type="common">Beluga</name>
    <name type="synonym">Acipenser huso</name>
    <dbReference type="NCBI Taxonomy" id="61971"/>
    <lineage>
        <taxon>Eukaryota</taxon>
        <taxon>Metazoa</taxon>
        <taxon>Chordata</taxon>
        <taxon>Craniata</taxon>
        <taxon>Vertebrata</taxon>
        <taxon>Euteleostomi</taxon>
        <taxon>Actinopterygii</taxon>
        <taxon>Chondrostei</taxon>
        <taxon>Acipenseriformes</taxon>
        <taxon>Acipenseridae</taxon>
        <taxon>Huso</taxon>
    </lineage>
</organism>
<protein>
    <submittedName>
        <fullName evidence="1">Uncharacterized protein</fullName>
    </submittedName>
</protein>
<dbReference type="Proteomes" id="UP001369086">
    <property type="component" value="Unassembled WGS sequence"/>
</dbReference>
<evidence type="ECO:0000313" key="2">
    <source>
        <dbReference type="Proteomes" id="UP001369086"/>
    </source>
</evidence>
<proteinExistence type="predicted"/>
<comment type="caution">
    <text evidence="1">The sequence shown here is derived from an EMBL/GenBank/DDBJ whole genome shotgun (WGS) entry which is preliminary data.</text>
</comment>
<gene>
    <name evidence="1" type="ORF">HHUSO_G5136</name>
</gene>
<sequence length="97" mass="11639">MNLLRLHFRSDDKKKKEKGAQRLVWQVEDFSDSVQLAVNNRVIHCCQYGKGHKRDLKCKKPCEDGEHDYTVKRRFHIQKIKKVDCPAKVFYPLYYKI</sequence>
<name>A0ABR1A0F6_HUSHU</name>
<dbReference type="EMBL" id="JAHFZB010000004">
    <property type="protein sequence ID" value="KAK6490565.1"/>
    <property type="molecule type" value="Genomic_DNA"/>
</dbReference>
<evidence type="ECO:0000313" key="1">
    <source>
        <dbReference type="EMBL" id="KAK6490565.1"/>
    </source>
</evidence>